<dbReference type="GO" id="GO:0016301">
    <property type="term" value="F:kinase activity"/>
    <property type="evidence" value="ECO:0007669"/>
    <property type="project" value="UniProtKB-KW"/>
</dbReference>
<dbReference type="SUPFAM" id="SSF52172">
    <property type="entry name" value="CheY-like"/>
    <property type="match status" value="1"/>
</dbReference>
<dbReference type="EMBL" id="BAZW01000043">
    <property type="protein sequence ID" value="GAO31302.1"/>
    <property type="molecule type" value="Genomic_DNA"/>
</dbReference>
<sequence length="131" mass="14701">MRGLLLLLVEDNVLNQKLIFLNLTKYGFSIDVANNGLEAVEKVKDKKYDLVLMDLMMPVMDGFEATKAIRELDVSKHSHTPIIGLTANTFDADREKCMAIGMDEYMAKPFDIEVFNAILDQLGIKPSSADF</sequence>
<keyword evidence="6" id="KW-1185">Reference proteome</keyword>
<dbReference type="AlphaFoldDB" id="A0A0E9M0E8"/>
<keyword evidence="1 3" id="KW-0597">Phosphoprotein</keyword>
<protein>
    <submittedName>
        <fullName evidence="5">Histidine kinase</fullName>
    </submittedName>
</protein>
<evidence type="ECO:0000256" key="1">
    <source>
        <dbReference type="ARBA" id="ARBA00022553"/>
    </source>
</evidence>
<proteinExistence type="predicted"/>
<dbReference type="PANTHER" id="PTHR45339">
    <property type="entry name" value="HYBRID SIGNAL TRANSDUCTION HISTIDINE KINASE J"/>
    <property type="match status" value="1"/>
</dbReference>
<evidence type="ECO:0000313" key="5">
    <source>
        <dbReference type="EMBL" id="GAO31302.1"/>
    </source>
</evidence>
<dbReference type="Proteomes" id="UP000032900">
    <property type="component" value="Unassembled WGS sequence"/>
</dbReference>
<keyword evidence="2" id="KW-0902">Two-component regulatory system</keyword>
<dbReference type="Pfam" id="PF00072">
    <property type="entry name" value="Response_reg"/>
    <property type="match status" value="1"/>
</dbReference>
<feature type="modified residue" description="4-aspartylphosphate" evidence="3">
    <location>
        <position position="54"/>
    </location>
</feature>
<dbReference type="PROSITE" id="PS50110">
    <property type="entry name" value="RESPONSE_REGULATORY"/>
    <property type="match status" value="1"/>
</dbReference>
<accession>A0A0E9M0E8</accession>
<feature type="domain" description="Response regulatory" evidence="4">
    <location>
        <begin position="5"/>
        <end position="123"/>
    </location>
</feature>
<keyword evidence="5" id="KW-0418">Kinase</keyword>
<evidence type="ECO:0000259" key="4">
    <source>
        <dbReference type="PROSITE" id="PS50110"/>
    </source>
</evidence>
<organism evidence="5 6">
    <name type="scientific">Geofilum rubicundum JCM 15548</name>
    <dbReference type="NCBI Taxonomy" id="1236989"/>
    <lineage>
        <taxon>Bacteria</taxon>
        <taxon>Pseudomonadati</taxon>
        <taxon>Bacteroidota</taxon>
        <taxon>Bacteroidia</taxon>
        <taxon>Marinilabiliales</taxon>
        <taxon>Marinilabiliaceae</taxon>
        <taxon>Geofilum</taxon>
    </lineage>
</organism>
<comment type="caution">
    <text evidence="5">The sequence shown here is derived from an EMBL/GenBank/DDBJ whole genome shotgun (WGS) entry which is preliminary data.</text>
</comment>
<name>A0A0E9M0E8_9BACT</name>
<evidence type="ECO:0000313" key="6">
    <source>
        <dbReference type="Proteomes" id="UP000032900"/>
    </source>
</evidence>
<reference evidence="5 6" key="1">
    <citation type="journal article" date="2015" name="Microbes Environ.">
        <title>Distribution and evolution of nitrogen fixation genes in the phylum bacteroidetes.</title>
        <authorList>
            <person name="Inoue J."/>
            <person name="Oshima K."/>
            <person name="Suda W."/>
            <person name="Sakamoto M."/>
            <person name="Iino T."/>
            <person name="Noda S."/>
            <person name="Hongoh Y."/>
            <person name="Hattori M."/>
            <person name="Ohkuma M."/>
        </authorList>
    </citation>
    <scope>NUCLEOTIDE SEQUENCE [LARGE SCALE GENOMIC DNA]</scope>
    <source>
        <strain evidence="5">JCM 15548</strain>
    </source>
</reference>
<gene>
    <name evidence="5" type="ORF">JCM15548_13651</name>
</gene>
<dbReference type="PANTHER" id="PTHR45339:SF1">
    <property type="entry name" value="HYBRID SIGNAL TRANSDUCTION HISTIDINE KINASE J"/>
    <property type="match status" value="1"/>
</dbReference>
<dbReference type="Gene3D" id="3.40.50.2300">
    <property type="match status" value="1"/>
</dbReference>
<dbReference type="OrthoDB" id="9796457at2"/>
<dbReference type="InterPro" id="IPR011006">
    <property type="entry name" value="CheY-like_superfamily"/>
</dbReference>
<dbReference type="GO" id="GO:0000160">
    <property type="term" value="P:phosphorelay signal transduction system"/>
    <property type="evidence" value="ECO:0007669"/>
    <property type="project" value="UniProtKB-KW"/>
</dbReference>
<dbReference type="CDD" id="cd17546">
    <property type="entry name" value="REC_hyHK_CKI1_RcsC-like"/>
    <property type="match status" value="1"/>
</dbReference>
<evidence type="ECO:0000256" key="3">
    <source>
        <dbReference type="PROSITE-ProRule" id="PRU00169"/>
    </source>
</evidence>
<keyword evidence="5" id="KW-0808">Transferase</keyword>
<dbReference type="SMART" id="SM00448">
    <property type="entry name" value="REC"/>
    <property type="match status" value="1"/>
</dbReference>
<evidence type="ECO:0000256" key="2">
    <source>
        <dbReference type="ARBA" id="ARBA00023012"/>
    </source>
</evidence>
<dbReference type="InterPro" id="IPR001789">
    <property type="entry name" value="Sig_transdc_resp-reg_receiver"/>
</dbReference>
<dbReference type="STRING" id="1236989.JCM15548_13651"/>
<dbReference type="RefSeq" id="WP_062127284.1">
    <property type="nucleotide sequence ID" value="NZ_BAZW01000043.1"/>
</dbReference>